<dbReference type="Proteomes" id="UP000002695">
    <property type="component" value="Chromosome"/>
</dbReference>
<accession>A0A0F6B5N4</accession>
<proteinExistence type="predicted"/>
<organism evidence="1 2">
    <name type="scientific">Salmonella typhimurium (strain 14028s / SGSC 2262)</name>
    <dbReference type="NCBI Taxonomy" id="588858"/>
    <lineage>
        <taxon>Bacteria</taxon>
        <taxon>Pseudomonadati</taxon>
        <taxon>Pseudomonadota</taxon>
        <taxon>Gammaproteobacteria</taxon>
        <taxon>Enterobacterales</taxon>
        <taxon>Enterobacteriaceae</taxon>
        <taxon>Salmonella</taxon>
    </lineage>
</organism>
<gene>
    <name evidence="1" type="ordered locus">STM14_3414</name>
</gene>
<protein>
    <submittedName>
        <fullName evidence="1">Uncharacterized protein</fullName>
    </submittedName>
</protein>
<dbReference type="AlphaFoldDB" id="A0A0F6B5N4"/>
<dbReference type="KEGG" id="seo:STM14_3414"/>
<dbReference type="EMBL" id="CP001363">
    <property type="protein sequence ID" value="ACY89828.1"/>
    <property type="molecule type" value="Genomic_DNA"/>
</dbReference>
<reference evidence="1 2" key="1">
    <citation type="journal article" date="2010" name="J. Bacteriol.">
        <title>Short-term signatures of evolutionary change in the Salmonella enterica serovar typhimurium 14028 genome.</title>
        <authorList>
            <person name="Jarvik T."/>
            <person name="Smillie C."/>
            <person name="Groisman E.A."/>
            <person name="Ochman H."/>
        </authorList>
    </citation>
    <scope>NUCLEOTIDE SEQUENCE [LARGE SCALE GENOMIC DNA]</scope>
    <source>
        <strain evidence="2">14028s / SGSC 2262</strain>
    </source>
</reference>
<sequence length="54" mass="5924">MEKVEKRLTDLSGALAHNYPEIKLHFILQAASALAASFPVTRSRGSLAALMRLE</sequence>
<keyword evidence="2" id="KW-1185">Reference proteome</keyword>
<dbReference type="HOGENOM" id="CLU_3047862_0_0_6"/>
<evidence type="ECO:0000313" key="2">
    <source>
        <dbReference type="Proteomes" id="UP000002695"/>
    </source>
</evidence>
<evidence type="ECO:0000313" key="1">
    <source>
        <dbReference type="EMBL" id="ACY89828.1"/>
    </source>
</evidence>
<name>A0A0F6B5N4_SALT1</name>